<dbReference type="SUPFAM" id="SSF81321">
    <property type="entry name" value="Family A G protein-coupled receptor-like"/>
    <property type="match status" value="1"/>
</dbReference>
<dbReference type="OrthoDB" id="5817397at2759"/>
<accession>A0A8R1V0N5</accession>
<protein>
    <submittedName>
        <fullName evidence="1">G protein-coupled receptor</fullName>
    </submittedName>
</protein>
<gene>
    <name evidence="1" type="primary">WBGene00281776</name>
</gene>
<accession>A0A454XQI6</accession>
<evidence type="ECO:0000313" key="2">
    <source>
        <dbReference type="Proteomes" id="UP000005239"/>
    </source>
</evidence>
<dbReference type="InterPro" id="IPR019423">
    <property type="entry name" value="7TM_GPCR_serpentine_rcpt_Srj"/>
</dbReference>
<reference evidence="2" key="1">
    <citation type="journal article" date="2008" name="Nat. Genet.">
        <title>The Pristionchus pacificus genome provides a unique perspective on nematode lifestyle and parasitism.</title>
        <authorList>
            <person name="Dieterich C."/>
            <person name="Clifton S.W."/>
            <person name="Schuster L.N."/>
            <person name="Chinwalla A."/>
            <person name="Delehaunty K."/>
            <person name="Dinkelacker I."/>
            <person name="Fulton L."/>
            <person name="Fulton R."/>
            <person name="Godfrey J."/>
            <person name="Minx P."/>
            <person name="Mitreva M."/>
            <person name="Roeseler W."/>
            <person name="Tian H."/>
            <person name="Witte H."/>
            <person name="Yang S.P."/>
            <person name="Wilson R.K."/>
            <person name="Sommer R.J."/>
        </authorList>
    </citation>
    <scope>NUCLEOTIDE SEQUENCE [LARGE SCALE GENOMIC DNA]</scope>
    <source>
        <strain evidence="2">PS312</strain>
    </source>
</reference>
<reference evidence="1" key="2">
    <citation type="submission" date="2022-06" db="UniProtKB">
        <authorList>
            <consortium name="EnsemblMetazoa"/>
        </authorList>
    </citation>
    <scope>IDENTIFICATION</scope>
    <source>
        <strain evidence="1">PS312</strain>
    </source>
</reference>
<name>A0A454XQI6_PRIPA</name>
<dbReference type="AlphaFoldDB" id="A0A454XQI6"/>
<dbReference type="Proteomes" id="UP000005239">
    <property type="component" value="Unassembled WGS sequence"/>
</dbReference>
<evidence type="ECO:0000313" key="1">
    <source>
        <dbReference type="EnsemblMetazoa" id="PPA43407.1"/>
    </source>
</evidence>
<dbReference type="EnsemblMetazoa" id="PPA43407.1">
    <property type="protein sequence ID" value="PPA43407.1"/>
    <property type="gene ID" value="WBGene00281776"/>
</dbReference>
<dbReference type="OMA" id="VMIYLMS"/>
<sequence length="357" mass="40216">MLLSPWLVHACEKTNLCLGVFLNGFLMYLVGRHSHVGFGIYRNLLMSFATYDMFLSMLHMFMNPKTINVGTTFSVVSYSPIEHRYFSSIFCASFTVSFSIVNIHFLYRYWTVSKPAMLEYFKNFRFIIVLLLYIAADELSCYFRYTHLTVPAGTAGAEAVKAVFREKFNDTVEGGWLIVDYYQDGNGVDPLAFSFFLSGVAKMLLSASTAALLAGLTYAKILEARDKSFNFQAIQLAFLKTVIAQSAVPILFVYIPYFVVIFMPLMGMESSEIASYFPLMTSFFPALDAIVIITMIRDYREAAMRIFCCGRGKTEPLGLDRTGWSSNSDAQSQATLVTTVGTSASESANRDKYRDKY</sequence>
<dbReference type="Gene3D" id="1.20.1070.10">
    <property type="entry name" value="Rhodopsin 7-helix transmembrane proteins"/>
    <property type="match status" value="1"/>
</dbReference>
<dbReference type="InterPro" id="IPR019428">
    <property type="entry name" value="7TM_GPCR_serpentine_rcpt_Str"/>
</dbReference>
<dbReference type="PANTHER" id="PTHR45907">
    <property type="entry name" value="SERPENTINE RECEPTOR, CLASS J"/>
    <property type="match status" value="1"/>
</dbReference>
<proteinExistence type="predicted"/>
<organism evidence="1 2">
    <name type="scientific">Pristionchus pacificus</name>
    <name type="common">Parasitic nematode worm</name>
    <dbReference type="NCBI Taxonomy" id="54126"/>
    <lineage>
        <taxon>Eukaryota</taxon>
        <taxon>Metazoa</taxon>
        <taxon>Ecdysozoa</taxon>
        <taxon>Nematoda</taxon>
        <taxon>Chromadorea</taxon>
        <taxon>Rhabditida</taxon>
        <taxon>Rhabditina</taxon>
        <taxon>Diplogasteromorpha</taxon>
        <taxon>Diplogasteroidea</taxon>
        <taxon>Neodiplogasteridae</taxon>
        <taxon>Pristionchus</taxon>
    </lineage>
</organism>
<dbReference type="Pfam" id="PF10326">
    <property type="entry name" value="7TM_GPCR_Str"/>
    <property type="match status" value="1"/>
</dbReference>
<keyword evidence="2" id="KW-1185">Reference proteome</keyword>
<dbReference type="PANTHER" id="PTHR45907:SF16">
    <property type="entry name" value="SERPENTINE RECEPTOR, CLASS J"/>
    <property type="match status" value="1"/>
</dbReference>